<reference evidence="4" key="1">
    <citation type="submission" date="2016-06" db="UniProtKB">
        <authorList>
            <consortium name="WormBaseParasite"/>
        </authorList>
    </citation>
    <scope>IDENTIFICATION</scope>
</reference>
<gene>
    <name evidence="2" type="ORF">ECPE_LOCUS3036</name>
</gene>
<accession>A0A183A7V1</accession>
<proteinExistence type="predicted"/>
<name>A0A183A7V1_9TREM</name>
<dbReference type="InterPro" id="IPR011993">
    <property type="entry name" value="PH-like_dom_sf"/>
</dbReference>
<evidence type="ECO:0000256" key="1">
    <source>
        <dbReference type="SAM" id="MobiDB-lite"/>
    </source>
</evidence>
<sequence length="310" mass="33877">MTGSNSGPSTSVTSAETSPRRTRQLTSADPRVPNASPHQGFLQPPYSPAGLLQTVKNTHGQWYLPDINPTERNGEVRRVTLEQTPSGYTIKELNQSRYYPTIAHLIAAHCSQTNSLPCLLRLPGYSPASIGPSCVGTSATGSPTGVANFSMRNRLAAPLNGASGALGECPSTTPIQRSWTKRIGSREMTDPWADKAIIPPVPPHRTPNTNSQIRKQLQRPVYSLLPQGAGLLKSSTTDLGYLKNFPNFRWKSLELYNEGIVESKIFGFVAINQVNPSGSPQCHLFCEYDLNEPANVICDFTNRYLNLLNV</sequence>
<keyword evidence="3" id="KW-1185">Reference proteome</keyword>
<dbReference type="Proteomes" id="UP000272942">
    <property type="component" value="Unassembled WGS sequence"/>
</dbReference>
<feature type="region of interest" description="Disordered" evidence="1">
    <location>
        <begin position="1"/>
        <end position="49"/>
    </location>
</feature>
<evidence type="ECO:0000313" key="2">
    <source>
        <dbReference type="EMBL" id="VDP68249.1"/>
    </source>
</evidence>
<protein>
    <submittedName>
        <fullName evidence="4">PTB domain-containing protein</fullName>
    </submittedName>
</protein>
<dbReference type="WBParaSite" id="ECPE_0000303901-mRNA-1">
    <property type="protein sequence ID" value="ECPE_0000303901-mRNA-1"/>
    <property type="gene ID" value="ECPE_0000303901"/>
</dbReference>
<dbReference type="OrthoDB" id="6273691at2759"/>
<dbReference type="Gene3D" id="2.30.29.30">
    <property type="entry name" value="Pleckstrin-homology domain (PH domain)/Phosphotyrosine-binding domain (PTB)"/>
    <property type="match status" value="1"/>
</dbReference>
<dbReference type="Gene3D" id="3.30.505.10">
    <property type="entry name" value="SH2 domain"/>
    <property type="match status" value="1"/>
</dbReference>
<evidence type="ECO:0000313" key="3">
    <source>
        <dbReference type="Proteomes" id="UP000272942"/>
    </source>
</evidence>
<evidence type="ECO:0000313" key="4">
    <source>
        <dbReference type="WBParaSite" id="ECPE_0000303901-mRNA-1"/>
    </source>
</evidence>
<reference evidence="2 3" key="2">
    <citation type="submission" date="2018-11" db="EMBL/GenBank/DDBJ databases">
        <authorList>
            <consortium name="Pathogen Informatics"/>
        </authorList>
    </citation>
    <scope>NUCLEOTIDE SEQUENCE [LARGE SCALE GENOMIC DNA]</scope>
    <source>
        <strain evidence="2 3">Egypt</strain>
    </source>
</reference>
<dbReference type="EMBL" id="UZAN01040046">
    <property type="protein sequence ID" value="VDP68249.1"/>
    <property type="molecule type" value="Genomic_DNA"/>
</dbReference>
<feature type="compositionally biased region" description="Polar residues" evidence="1">
    <location>
        <begin position="1"/>
        <end position="17"/>
    </location>
</feature>
<organism evidence="4">
    <name type="scientific">Echinostoma caproni</name>
    <dbReference type="NCBI Taxonomy" id="27848"/>
    <lineage>
        <taxon>Eukaryota</taxon>
        <taxon>Metazoa</taxon>
        <taxon>Spiralia</taxon>
        <taxon>Lophotrochozoa</taxon>
        <taxon>Platyhelminthes</taxon>
        <taxon>Trematoda</taxon>
        <taxon>Digenea</taxon>
        <taxon>Plagiorchiida</taxon>
        <taxon>Echinostomata</taxon>
        <taxon>Echinostomatoidea</taxon>
        <taxon>Echinostomatidae</taxon>
        <taxon>Echinostoma</taxon>
    </lineage>
</organism>
<dbReference type="AlphaFoldDB" id="A0A183A7V1"/>
<dbReference type="InterPro" id="IPR036860">
    <property type="entry name" value="SH2_dom_sf"/>
</dbReference>